<proteinExistence type="predicted"/>
<evidence type="ECO:0000313" key="2">
    <source>
        <dbReference type="Proteomes" id="UP000007519"/>
    </source>
</evidence>
<dbReference type="AlphaFoldDB" id="H6L7Q3"/>
<sequence length="30" mass="3651">MALIFKPRERKKKESSGSLFFWPYCLVLIY</sequence>
<accession>H6L7Q3</accession>
<name>H6L7Q3_SAPGL</name>
<dbReference type="KEGG" id="sgn:SGRA_0346"/>
<dbReference type="Proteomes" id="UP000007519">
    <property type="component" value="Chromosome"/>
</dbReference>
<keyword evidence="2" id="KW-1185">Reference proteome</keyword>
<organism evidence="1 2">
    <name type="scientific">Saprospira grandis (strain Lewin)</name>
    <dbReference type="NCBI Taxonomy" id="984262"/>
    <lineage>
        <taxon>Bacteria</taxon>
        <taxon>Pseudomonadati</taxon>
        <taxon>Bacteroidota</taxon>
        <taxon>Saprospiria</taxon>
        <taxon>Saprospirales</taxon>
        <taxon>Saprospiraceae</taxon>
        <taxon>Saprospira</taxon>
    </lineage>
</organism>
<evidence type="ECO:0000313" key="1">
    <source>
        <dbReference type="EMBL" id="AFC23085.1"/>
    </source>
</evidence>
<dbReference type="EMBL" id="CP002831">
    <property type="protein sequence ID" value="AFC23085.1"/>
    <property type="molecule type" value="Genomic_DNA"/>
</dbReference>
<reference evidence="1 2" key="1">
    <citation type="journal article" date="2012" name="Stand. Genomic Sci.">
        <title>Complete genome sequencing and analysis of Saprospira grandis str. Lewin, a predatory marine bacterium.</title>
        <authorList>
            <person name="Saw J.H."/>
            <person name="Yuryev A."/>
            <person name="Kanbe M."/>
            <person name="Hou S."/>
            <person name="Young A.G."/>
            <person name="Aizawa S."/>
            <person name="Alam M."/>
        </authorList>
    </citation>
    <scope>NUCLEOTIDE SEQUENCE [LARGE SCALE GENOMIC DNA]</scope>
    <source>
        <strain evidence="1 2">Lewin</strain>
    </source>
</reference>
<gene>
    <name evidence="1" type="ordered locus">SGRA_0346</name>
</gene>
<dbReference type="HOGENOM" id="CLU_3405318_0_0_10"/>
<protein>
    <submittedName>
        <fullName evidence="1">Uncharacterized protein</fullName>
    </submittedName>
</protein>